<gene>
    <name evidence="2" type="ORF">JBS370_LOCUS16598</name>
</gene>
<organism evidence="2 3">
    <name type="scientific">Rotaria sordida</name>
    <dbReference type="NCBI Taxonomy" id="392033"/>
    <lineage>
        <taxon>Eukaryota</taxon>
        <taxon>Metazoa</taxon>
        <taxon>Spiralia</taxon>
        <taxon>Gnathifera</taxon>
        <taxon>Rotifera</taxon>
        <taxon>Eurotatoria</taxon>
        <taxon>Bdelloidea</taxon>
        <taxon>Philodinida</taxon>
        <taxon>Philodinidae</taxon>
        <taxon>Rotaria</taxon>
    </lineage>
</organism>
<feature type="compositionally biased region" description="Low complexity" evidence="1">
    <location>
        <begin position="1768"/>
        <end position="1778"/>
    </location>
</feature>
<dbReference type="InterPro" id="IPR053121">
    <property type="entry name" value="Spore_Coat_Assembly"/>
</dbReference>
<dbReference type="EMBL" id="CAJOBD010001683">
    <property type="protein sequence ID" value="CAF3823338.1"/>
    <property type="molecule type" value="Genomic_DNA"/>
</dbReference>
<feature type="region of interest" description="Disordered" evidence="1">
    <location>
        <begin position="307"/>
        <end position="330"/>
    </location>
</feature>
<feature type="region of interest" description="Disordered" evidence="1">
    <location>
        <begin position="1701"/>
        <end position="1724"/>
    </location>
</feature>
<evidence type="ECO:0000313" key="3">
    <source>
        <dbReference type="Proteomes" id="UP000663836"/>
    </source>
</evidence>
<name>A0A819CX41_9BILA</name>
<comment type="caution">
    <text evidence="2">The sequence shown here is derived from an EMBL/GenBank/DDBJ whole genome shotgun (WGS) entry which is preliminary data.</text>
</comment>
<proteinExistence type="predicted"/>
<feature type="compositionally biased region" description="Low complexity" evidence="1">
    <location>
        <begin position="842"/>
        <end position="854"/>
    </location>
</feature>
<protein>
    <recommendedName>
        <fullName evidence="4">Sodefrin repeats A</fullName>
    </recommendedName>
</protein>
<evidence type="ECO:0008006" key="4">
    <source>
        <dbReference type="Google" id="ProtNLM"/>
    </source>
</evidence>
<dbReference type="PANTHER" id="PTHR35365:SF18">
    <property type="entry name" value="MUCIN-19-LIKE-RELATED"/>
    <property type="match status" value="1"/>
</dbReference>
<sequence>MTSCGFGFVASKAAPPLECVVYNNAGKLISVKENDPSEICKSAKCAVPSNSLTCYECGCDQNNITACNCGVTSTAFDGDYCIITEQRFIDRTYIQLSRVPRNTTWVYVEDPYYILLLESIRYNQTADAWYTWTEGAVFACDWDLCNSPNLINALPASFQLNIDKDWLDTNIYGNGSVTECHHCPFETCGDSANPINFTECPMTSCDNETTCLAYDLWNDLETNEQCYQSQCAPEYLDDESAELFGGKYRIEVEAIVYLAQDRSKYYIWEMDVYCGAENCTRPTIFSEIANKLNYTISDLSMYPTVRPTTLPPPTTTTTTQRTTPPSSTNSTPIAKPLRCYSCGCNGTAACPCSSTVVVSIDDTYCIIVRENRGQDVLLNFTYLDYYASYNYILEAPFVIVKESINYDESGRRWFTTTDLVIYGCNWNLCNKPQLIPLLPNTFQMRLPESWLDTNILGSGLPVRDCHECPNAPQCGTTDFIDASQCPIRSCNTTCLVRDTFDDPAFDFLCYQSFCISPNDDQYNINHHRVEIEGLVYANQPNDVNTWEIDLYCRADDCSRPEIFKEIHEQLTVQIGNLDALFNETHDPTIPQRRCYDCYCFNEVNCNCNKITMQSANSTYCILMRENFGPDQWTIMGHLDQESTFVHIRDFPYIIVEESIFYNGQTGQWNTVPNFAVYGCDWDLCNHPNLVQYLPSSFEMRLPESWLNANILGTGQPVRDCHECPNAAQCGTTDFLDASRCPIRSCNTTCVVLDTVDDPENNLLCYRSYCAPSTDQSFDYDTPRVEIEGILYFSKQPFIIDLWETDIFCRADDCSRPELFKELRSQLTATPGDLSPFYPISTTSSQPSVTQSATTNPEGTQSTTSNASIFTRINLFILVIWAAPSTSLICYQCWCPSFNTAACNCSNTSDVEGSHCIIVEELHSSNPYIELSSTFLDSSYIRLKDSYYIILDESIFYHEITKDLKMKTKRIVYGCDWNYCNEYSLISLLPDSFKLTMDKKWFEENIYGNGSVNACHTCSKEICGNQIQPINYDQSTFTPCNNPTTCSLYNVWHDVETDESCYRSECTKSVFKDDSNEDNQKYKVQVEAIVYLSQIRSNLEIWKLNINCAVYNCTRSSIFQDVKEQIRNDINNLMTFPTVRRSPIDTSLTIKSAMITIPTTTPTLSCYECACYNDPACSCNTVRPDDASSTYCIIIRRNNESGDFTVNLEHIDRNSSRVFIRKFPYLLAEESILYNETTKEWTTRTNTLVYGCNWNLCNHPSLVTLIPDSFKMTLSDEWLNANVLDSGASDRDCHECPQAPQCGTTEFIDASRCPIKPCNSTCVVLDKFDDPTTNEFCYQSYCSSPEADIEENQHRVELEGIIYGDQPDVVELWEIDLYCRADDCSRPEIFQEIRENLTVETNNLTLLLDNSSRPIVEPEIICYDCFCYDDPICACDKYTVSSASSSYCTIIRDNFDEDFFIALEHIDRNSTFVYIREFPYLLVEESIIYDEKTGWWNTRNNVVIFGCNWNYCNDPRLIPHLPNSFQMRLPETWLDSNILGTGQPVRECHECPNAPQCGTTEFLNTTECPIQPCNTTCLVSDIFDDPAIGLLCYQSFCAPPDSEFFTIDPHRVELDGVIYGSRPRSVELWEIHIFCRADDCSRPELFKEIRQNLCVDLGDYTLFLGNTSTVGQGNETAICPATTTNRTTTLRTTTSVITVSGTTTSSITGSGTTTSRMPTSSITNPITSTERTTIIPETTTSFGQTTTGPPEITTTAESGLSINNEENEFNQQFPRNENN</sequence>
<dbReference type="PANTHER" id="PTHR35365">
    <property type="entry name" value="LP04239P"/>
    <property type="match status" value="1"/>
</dbReference>
<feature type="region of interest" description="Disordered" evidence="1">
    <location>
        <begin position="1754"/>
        <end position="1778"/>
    </location>
</feature>
<accession>A0A819CX41</accession>
<dbReference type="Proteomes" id="UP000663836">
    <property type="component" value="Unassembled WGS sequence"/>
</dbReference>
<feature type="compositionally biased region" description="Low complexity" evidence="1">
    <location>
        <begin position="315"/>
        <end position="330"/>
    </location>
</feature>
<reference evidence="2" key="1">
    <citation type="submission" date="2021-02" db="EMBL/GenBank/DDBJ databases">
        <authorList>
            <person name="Nowell W R."/>
        </authorList>
    </citation>
    <scope>NUCLEOTIDE SEQUENCE</scope>
</reference>
<evidence type="ECO:0000256" key="1">
    <source>
        <dbReference type="SAM" id="MobiDB-lite"/>
    </source>
</evidence>
<evidence type="ECO:0000313" key="2">
    <source>
        <dbReference type="EMBL" id="CAF3823338.1"/>
    </source>
</evidence>
<feature type="region of interest" description="Disordered" evidence="1">
    <location>
        <begin position="842"/>
        <end position="863"/>
    </location>
</feature>